<evidence type="ECO:0000313" key="6">
    <source>
        <dbReference type="Proteomes" id="UP000748531"/>
    </source>
</evidence>
<dbReference type="OrthoDB" id="446635at2759"/>
<feature type="compositionally biased region" description="Polar residues" evidence="3">
    <location>
        <begin position="260"/>
        <end position="269"/>
    </location>
</feature>
<dbReference type="PANTHER" id="PTHR31938:SF4">
    <property type="entry name" value="NUCLEAR SPECKLE SPLICING REGULATORY PROTEIN 1"/>
    <property type="match status" value="1"/>
</dbReference>
<dbReference type="EMBL" id="LUCH01003438">
    <property type="protein sequence ID" value="KAF5400140.1"/>
    <property type="molecule type" value="Genomic_DNA"/>
</dbReference>
<comment type="caution">
    <text evidence="5">The sequence shown here is derived from an EMBL/GenBank/DDBJ whole genome shotgun (WGS) entry which is preliminary data.</text>
</comment>
<feature type="compositionally biased region" description="Polar residues" evidence="3">
    <location>
        <begin position="322"/>
        <end position="334"/>
    </location>
</feature>
<dbReference type="Proteomes" id="UP000748531">
    <property type="component" value="Unassembled WGS sequence"/>
</dbReference>
<evidence type="ECO:0000256" key="2">
    <source>
        <dbReference type="ARBA" id="ARBA00023054"/>
    </source>
</evidence>
<reference evidence="5" key="1">
    <citation type="submission" date="2019-05" db="EMBL/GenBank/DDBJ databases">
        <title>Annotation for the trematode Paragonimus heterotremus.</title>
        <authorList>
            <person name="Choi Y.-J."/>
        </authorList>
    </citation>
    <scope>NUCLEOTIDE SEQUENCE</scope>
    <source>
        <strain evidence="5">LC</strain>
    </source>
</reference>
<feature type="compositionally biased region" description="Polar residues" evidence="3">
    <location>
        <begin position="394"/>
        <end position="403"/>
    </location>
</feature>
<dbReference type="InterPro" id="IPR018612">
    <property type="entry name" value="NSRP1_N"/>
</dbReference>
<feature type="region of interest" description="Disordered" evidence="3">
    <location>
        <begin position="34"/>
        <end position="68"/>
    </location>
</feature>
<proteinExistence type="inferred from homology"/>
<feature type="compositionally biased region" description="Polar residues" evidence="3">
    <location>
        <begin position="410"/>
        <end position="423"/>
    </location>
</feature>
<name>A0A8J4SNK3_9TREM</name>
<evidence type="ECO:0000256" key="1">
    <source>
        <dbReference type="ARBA" id="ARBA00010126"/>
    </source>
</evidence>
<gene>
    <name evidence="5" type="ORF">PHET_06704</name>
</gene>
<organism evidence="5 6">
    <name type="scientific">Paragonimus heterotremus</name>
    <dbReference type="NCBI Taxonomy" id="100268"/>
    <lineage>
        <taxon>Eukaryota</taxon>
        <taxon>Metazoa</taxon>
        <taxon>Spiralia</taxon>
        <taxon>Lophotrochozoa</taxon>
        <taxon>Platyhelminthes</taxon>
        <taxon>Trematoda</taxon>
        <taxon>Digenea</taxon>
        <taxon>Plagiorchiida</taxon>
        <taxon>Troglotremata</taxon>
        <taxon>Troglotrematidae</taxon>
        <taxon>Paragonimus</taxon>
    </lineage>
</organism>
<sequence>MIENQEKKVYGLSFPTRKTNDNVKQRIESVFNVDSDDEEGTAPLKLPRVTSGLSTTHQAKIHRKTKSDYEKALEEDPSVFQYDEIYDTIRSEKDLQLGSAQQGTKKQPKYVDRLLRTANERKLERELCSERKAQKEIEAESDLYGDKEAFVTSAYKDKLSQLRELVVQREEEQMREKLMDVTTQDGLGGFYRYMYQHGMETASEKESISGAVSSEKKDKVPSTNVAELHSCDERVTPTSQPPPKTYAILRASEEGRTTTDAKLGSSNKTESSKSHADSRSERTEHKKCRSPEHPQRKLERSHSHRKTSESRDHKYRPPIEQAGSSHHTTGSQNRVAPDPRQETSRAPEHRRARSPLSKSSRASNEEISDHIRRSNDHRSNNQYRSGDKDKQTEHATVTGASTPTEKRSGATFSKNPDQRTPTDPNWIYARPRVTTDEQIAEARQRFLDRKAAGLTCPVIADSDSE</sequence>
<feature type="compositionally biased region" description="Basic and acidic residues" evidence="3">
    <location>
        <begin position="270"/>
        <end position="317"/>
    </location>
</feature>
<evidence type="ECO:0000313" key="5">
    <source>
        <dbReference type="EMBL" id="KAF5400140.1"/>
    </source>
</evidence>
<feature type="region of interest" description="Disordered" evidence="3">
    <location>
        <begin position="205"/>
        <end position="427"/>
    </location>
</feature>
<feature type="compositionally biased region" description="Basic and acidic residues" evidence="3">
    <location>
        <begin position="363"/>
        <end position="393"/>
    </location>
</feature>
<accession>A0A8J4SNK3</accession>
<comment type="similarity">
    <text evidence="1">Belongs to the NSRP1 family.</text>
</comment>
<keyword evidence="6" id="KW-1185">Reference proteome</keyword>
<dbReference type="GO" id="GO:0000381">
    <property type="term" value="P:regulation of alternative mRNA splicing, via spliceosome"/>
    <property type="evidence" value="ECO:0007669"/>
    <property type="project" value="InterPro"/>
</dbReference>
<keyword evidence="2" id="KW-0175">Coiled coil</keyword>
<protein>
    <submittedName>
        <fullName evidence="5">Nuclear speckle splicing regulatory protein</fullName>
    </submittedName>
</protein>
<evidence type="ECO:0000256" key="3">
    <source>
        <dbReference type="SAM" id="MobiDB-lite"/>
    </source>
</evidence>
<dbReference type="PANTHER" id="PTHR31938">
    <property type="entry name" value="NUCLEAR SPECKLE SPLICING REGULATORY PROTEIN 1"/>
    <property type="match status" value="1"/>
</dbReference>
<evidence type="ECO:0000259" key="4">
    <source>
        <dbReference type="Pfam" id="PF09745"/>
    </source>
</evidence>
<feature type="domain" description="Nuclear speckle splicing regulatory protein 1 N-terminal" evidence="4">
    <location>
        <begin position="66"/>
        <end position="183"/>
    </location>
</feature>
<dbReference type="InterPro" id="IPR042816">
    <property type="entry name" value="Nsrp1"/>
</dbReference>
<dbReference type="AlphaFoldDB" id="A0A8J4SNK3"/>
<dbReference type="Pfam" id="PF09745">
    <property type="entry name" value="NSRP1_N"/>
    <property type="match status" value="1"/>
</dbReference>
<feature type="compositionally biased region" description="Basic and acidic residues" evidence="3">
    <location>
        <begin position="337"/>
        <end position="349"/>
    </location>
</feature>